<dbReference type="PATRIC" id="fig|329854.7.peg.2112"/>
<reference evidence="1 2" key="1">
    <citation type="submission" date="2016-02" db="EMBL/GenBank/DDBJ databases">
        <authorList>
            <person name="Wen L."/>
            <person name="He K."/>
            <person name="Yang H."/>
        </authorList>
    </citation>
    <scope>NUCLEOTIDE SEQUENCE [LARGE SCALE GENOMIC DNA]</scope>
    <source>
        <strain evidence="1 2">KLE1704</strain>
    </source>
</reference>
<dbReference type="EMBL" id="LTDF01000075">
    <property type="protein sequence ID" value="KXT51286.1"/>
    <property type="molecule type" value="Genomic_DNA"/>
</dbReference>
<accession>A0A139LIL6</accession>
<comment type="caution">
    <text evidence="1">The sequence shown here is derived from an EMBL/GenBank/DDBJ whole genome shotgun (WGS) entry which is preliminary data.</text>
</comment>
<organism evidence="1">
    <name type="scientific">Bacteroides intestinalis</name>
    <dbReference type="NCBI Taxonomy" id="329854"/>
    <lineage>
        <taxon>Bacteria</taxon>
        <taxon>Pseudomonadati</taxon>
        <taxon>Bacteroidota</taxon>
        <taxon>Bacteroidia</taxon>
        <taxon>Bacteroidales</taxon>
        <taxon>Bacteroidaceae</taxon>
        <taxon>Bacteroides</taxon>
    </lineage>
</organism>
<sequence>MIEKLEAIEICFGLFLLYSGIEGRYYLKSQMDYLKLQICTEVFPYFCWVNKIRVVVLTKYVCL</sequence>
<proteinExistence type="predicted"/>
<evidence type="ECO:0000313" key="1">
    <source>
        <dbReference type="EMBL" id="KXT51286.1"/>
    </source>
</evidence>
<name>A0A139LIL6_9BACE</name>
<protein>
    <submittedName>
        <fullName evidence="1">Uncharacterized protein</fullName>
    </submittedName>
</protein>
<dbReference type="AlphaFoldDB" id="A0A139LIL6"/>
<evidence type="ECO:0000313" key="2">
    <source>
        <dbReference type="Proteomes" id="UP000070319"/>
    </source>
</evidence>
<dbReference type="Proteomes" id="UP000070319">
    <property type="component" value="Unassembled WGS sequence"/>
</dbReference>
<gene>
    <name evidence="1" type="ORF">HMPREF2531_02074</name>
</gene>